<dbReference type="EMBL" id="NCKV01000086">
    <property type="protein sequence ID" value="RWS31699.1"/>
    <property type="molecule type" value="Genomic_DNA"/>
</dbReference>
<dbReference type="AlphaFoldDB" id="A0A443SW15"/>
<dbReference type="PANTHER" id="PTHR10634:SF149">
    <property type="entry name" value="AN1-TYPE DOMAIN-CONTAINING PROTEIN-RELATED"/>
    <property type="match status" value="1"/>
</dbReference>
<evidence type="ECO:0000313" key="7">
    <source>
        <dbReference type="EMBL" id="RWS31699.1"/>
    </source>
</evidence>
<dbReference type="InterPro" id="IPR035896">
    <property type="entry name" value="AN1-like_Znf"/>
</dbReference>
<dbReference type="PROSITE" id="PS51039">
    <property type="entry name" value="ZF_AN1"/>
    <property type="match status" value="1"/>
</dbReference>
<evidence type="ECO:0000256" key="5">
    <source>
        <dbReference type="SAM" id="MobiDB-lite"/>
    </source>
</evidence>
<organism evidence="7 8">
    <name type="scientific">Leptotrombidium deliense</name>
    <dbReference type="NCBI Taxonomy" id="299467"/>
    <lineage>
        <taxon>Eukaryota</taxon>
        <taxon>Metazoa</taxon>
        <taxon>Ecdysozoa</taxon>
        <taxon>Arthropoda</taxon>
        <taxon>Chelicerata</taxon>
        <taxon>Arachnida</taxon>
        <taxon>Acari</taxon>
        <taxon>Acariformes</taxon>
        <taxon>Trombidiformes</taxon>
        <taxon>Prostigmata</taxon>
        <taxon>Anystina</taxon>
        <taxon>Parasitengona</taxon>
        <taxon>Trombiculoidea</taxon>
        <taxon>Trombiculidae</taxon>
        <taxon>Leptotrombidium</taxon>
    </lineage>
</organism>
<evidence type="ECO:0000256" key="2">
    <source>
        <dbReference type="ARBA" id="ARBA00022771"/>
    </source>
</evidence>
<dbReference type="FunFam" id="4.10.1110.10:FF:000001">
    <property type="entry name" value="Zinc finger AN1-type containing 6"/>
    <property type="match status" value="1"/>
</dbReference>
<evidence type="ECO:0000259" key="6">
    <source>
        <dbReference type="PROSITE" id="PS51039"/>
    </source>
</evidence>
<keyword evidence="8" id="KW-1185">Reference proteome</keyword>
<name>A0A443SW15_9ACAR</name>
<evidence type="ECO:0000256" key="1">
    <source>
        <dbReference type="ARBA" id="ARBA00022723"/>
    </source>
</evidence>
<evidence type="ECO:0000313" key="8">
    <source>
        <dbReference type="Proteomes" id="UP000288716"/>
    </source>
</evidence>
<comment type="caution">
    <text evidence="7">The sequence shown here is derived from an EMBL/GenBank/DDBJ whole genome shotgun (WGS) entry which is preliminary data.</text>
</comment>
<feature type="compositionally biased region" description="Polar residues" evidence="5">
    <location>
        <begin position="39"/>
        <end position="57"/>
    </location>
</feature>
<feature type="region of interest" description="Disordered" evidence="5">
    <location>
        <begin position="1"/>
        <end position="84"/>
    </location>
</feature>
<gene>
    <name evidence="7" type="ORF">B4U80_10691</name>
</gene>
<accession>A0A443SW15</accession>
<dbReference type="Pfam" id="PF01428">
    <property type="entry name" value="zf-AN1"/>
    <property type="match status" value="1"/>
</dbReference>
<feature type="compositionally biased region" description="Polar residues" evidence="5">
    <location>
        <begin position="1"/>
        <end position="19"/>
    </location>
</feature>
<dbReference type="Gene3D" id="4.10.1110.10">
    <property type="entry name" value="AN1-like Zinc finger"/>
    <property type="match status" value="1"/>
</dbReference>
<keyword evidence="3" id="KW-0862">Zinc</keyword>
<sequence>APQPSPVSDSGTSTEAGSSSRKEYSPSAPVEAKKCRITDNANVPQSPTSVNQTNDAISPSSVQSVDVSSTSETPKTDEKQKKKTRCTHCKVKVGVIGFPCRCGGVFCANHRYANEHKCNFDYKELGAEEIRKSNPKVVGEKIKKL</sequence>
<dbReference type="InterPro" id="IPR000058">
    <property type="entry name" value="Znf_AN1"/>
</dbReference>
<evidence type="ECO:0000256" key="3">
    <source>
        <dbReference type="ARBA" id="ARBA00022833"/>
    </source>
</evidence>
<dbReference type="Proteomes" id="UP000288716">
    <property type="component" value="Unassembled WGS sequence"/>
</dbReference>
<reference evidence="7 8" key="1">
    <citation type="journal article" date="2018" name="Gigascience">
        <title>Genomes of trombidid mites reveal novel predicted allergens and laterally-transferred genes associated with secondary metabolism.</title>
        <authorList>
            <person name="Dong X."/>
            <person name="Chaisiri K."/>
            <person name="Xia D."/>
            <person name="Armstrong S.D."/>
            <person name="Fang Y."/>
            <person name="Donnelly M.J."/>
            <person name="Kadowaki T."/>
            <person name="McGarry J.W."/>
            <person name="Darby A.C."/>
            <person name="Makepeace B.L."/>
        </authorList>
    </citation>
    <scope>NUCLEOTIDE SEQUENCE [LARGE SCALE GENOMIC DNA]</scope>
    <source>
        <strain evidence="7">UoL-UT</strain>
    </source>
</reference>
<keyword evidence="1" id="KW-0479">Metal-binding</keyword>
<feature type="compositionally biased region" description="Low complexity" evidence="5">
    <location>
        <begin position="58"/>
        <end position="71"/>
    </location>
</feature>
<dbReference type="SMART" id="SM00154">
    <property type="entry name" value="ZnF_AN1"/>
    <property type="match status" value="1"/>
</dbReference>
<feature type="non-terminal residue" evidence="7">
    <location>
        <position position="1"/>
    </location>
</feature>
<proteinExistence type="predicted"/>
<protein>
    <submittedName>
        <fullName evidence="7">AN1-type zinc finger protein 6-like protein</fullName>
    </submittedName>
</protein>
<evidence type="ECO:0000256" key="4">
    <source>
        <dbReference type="PROSITE-ProRule" id="PRU00449"/>
    </source>
</evidence>
<keyword evidence="2 4" id="KW-0863">Zinc-finger</keyword>
<dbReference type="OrthoDB" id="428577at2759"/>
<dbReference type="GO" id="GO:0008270">
    <property type="term" value="F:zinc ion binding"/>
    <property type="evidence" value="ECO:0007669"/>
    <property type="project" value="UniProtKB-KW"/>
</dbReference>
<feature type="domain" description="AN1-type" evidence="6">
    <location>
        <begin position="80"/>
        <end position="126"/>
    </location>
</feature>
<dbReference type="SUPFAM" id="SSF118310">
    <property type="entry name" value="AN1-like Zinc finger"/>
    <property type="match status" value="1"/>
</dbReference>
<dbReference type="VEuPathDB" id="VectorBase:LDEU000338"/>
<dbReference type="PANTHER" id="PTHR10634">
    <property type="entry name" value="AN1-TYPE ZINC FINGER PROTEIN"/>
    <property type="match status" value="1"/>
</dbReference>
<dbReference type="STRING" id="299467.A0A443SW15"/>
<dbReference type="InterPro" id="IPR050652">
    <property type="entry name" value="AN1_A20_ZnFinger"/>
</dbReference>